<dbReference type="PANTHER" id="PTHR19353">
    <property type="entry name" value="FATTY ACID DESATURASE 2"/>
    <property type="match status" value="1"/>
</dbReference>
<dbReference type="InterPro" id="IPR012171">
    <property type="entry name" value="Fatty_acid_desaturase"/>
</dbReference>
<dbReference type="Proteomes" id="UP000326396">
    <property type="component" value="Linkage Group LG18"/>
</dbReference>
<organism evidence="3 4">
    <name type="scientific">Mikania micrantha</name>
    <name type="common">bitter vine</name>
    <dbReference type="NCBI Taxonomy" id="192012"/>
    <lineage>
        <taxon>Eukaryota</taxon>
        <taxon>Viridiplantae</taxon>
        <taxon>Streptophyta</taxon>
        <taxon>Embryophyta</taxon>
        <taxon>Tracheophyta</taxon>
        <taxon>Spermatophyta</taxon>
        <taxon>Magnoliopsida</taxon>
        <taxon>eudicotyledons</taxon>
        <taxon>Gunneridae</taxon>
        <taxon>Pentapetalae</taxon>
        <taxon>asterids</taxon>
        <taxon>campanulids</taxon>
        <taxon>Asterales</taxon>
        <taxon>Asteraceae</taxon>
        <taxon>Asteroideae</taxon>
        <taxon>Heliantheae alliance</taxon>
        <taxon>Eupatorieae</taxon>
        <taxon>Mikania</taxon>
    </lineage>
</organism>
<dbReference type="PROSITE" id="PS50255">
    <property type="entry name" value="CYTOCHROME_B5_2"/>
    <property type="match status" value="1"/>
</dbReference>
<feature type="region of interest" description="Disordered" evidence="1">
    <location>
        <begin position="148"/>
        <end position="170"/>
    </location>
</feature>
<dbReference type="GO" id="GO:0016717">
    <property type="term" value="F:oxidoreductase activity, acting on paired donors, with oxidation of a pair of donors resulting in the reduction of molecular oxygen to two molecules of water"/>
    <property type="evidence" value="ECO:0007669"/>
    <property type="project" value="UniProtKB-ARBA"/>
</dbReference>
<dbReference type="Gene3D" id="3.10.120.10">
    <property type="entry name" value="Cytochrome b5-like heme/steroid binding domain"/>
    <property type="match status" value="1"/>
</dbReference>
<dbReference type="AlphaFoldDB" id="A0A5N6NPS3"/>
<name>A0A5N6NPS3_9ASTR</name>
<evidence type="ECO:0000259" key="2">
    <source>
        <dbReference type="PROSITE" id="PS50255"/>
    </source>
</evidence>
<evidence type="ECO:0000313" key="3">
    <source>
        <dbReference type="EMBL" id="KAD4982745.1"/>
    </source>
</evidence>
<sequence length="212" mass="23217">MDVQKLPSFDYREIRVAIVMAITTSVGRTTDVVAIDEDGNLFSPIQTTIDAEEWAKEHPGGDIPLLNLAGQDVSDAFIAFHPGTAWKYLDKLFTGYHLKDYKVSEVFGDYRKVVSKFAKAGMFEKKGHGGRAAGVQCAGVGLGGEEEEGRLNVNNPVHNQTTGGGDRRWNVPRAPHWVVVPSGSQAIVGPPAVDDQRVLERWLEVPLAHELI</sequence>
<dbReference type="SUPFAM" id="SSF55856">
    <property type="entry name" value="Cytochrome b5-like heme/steroid binding domain"/>
    <property type="match status" value="1"/>
</dbReference>
<dbReference type="GO" id="GO:0006629">
    <property type="term" value="P:lipid metabolic process"/>
    <property type="evidence" value="ECO:0007669"/>
    <property type="project" value="TreeGrafter"/>
</dbReference>
<dbReference type="OrthoDB" id="260519at2759"/>
<evidence type="ECO:0000313" key="4">
    <source>
        <dbReference type="Proteomes" id="UP000326396"/>
    </source>
</evidence>
<dbReference type="EMBL" id="SZYD01000010">
    <property type="protein sequence ID" value="KAD4982745.1"/>
    <property type="molecule type" value="Genomic_DNA"/>
</dbReference>
<comment type="caution">
    <text evidence="3">The sequence shown here is derived from an EMBL/GenBank/DDBJ whole genome shotgun (WGS) entry which is preliminary data.</text>
</comment>
<gene>
    <name evidence="3" type="ORF">E3N88_19416</name>
</gene>
<dbReference type="InterPro" id="IPR001199">
    <property type="entry name" value="Cyt_B5-like_heme/steroid-bd"/>
</dbReference>
<dbReference type="PANTHER" id="PTHR19353:SF28">
    <property type="entry name" value="DELTA(8)-FATTY-ACID DESATURASE 2"/>
    <property type="match status" value="1"/>
</dbReference>
<feature type="compositionally biased region" description="Polar residues" evidence="1">
    <location>
        <begin position="152"/>
        <end position="161"/>
    </location>
</feature>
<evidence type="ECO:0000256" key="1">
    <source>
        <dbReference type="SAM" id="MobiDB-lite"/>
    </source>
</evidence>
<proteinExistence type="predicted"/>
<accession>A0A5N6NPS3</accession>
<dbReference type="Pfam" id="PF00173">
    <property type="entry name" value="Cyt-b5"/>
    <property type="match status" value="1"/>
</dbReference>
<keyword evidence="4" id="KW-1185">Reference proteome</keyword>
<feature type="domain" description="Cytochrome b5 heme-binding" evidence="2">
    <location>
        <begin position="38"/>
        <end position="107"/>
    </location>
</feature>
<reference evidence="3 4" key="1">
    <citation type="submission" date="2019-05" db="EMBL/GenBank/DDBJ databases">
        <title>Mikania micrantha, genome provides insights into the molecular mechanism of rapid growth.</title>
        <authorList>
            <person name="Liu B."/>
        </authorList>
    </citation>
    <scope>NUCLEOTIDE SEQUENCE [LARGE SCALE GENOMIC DNA]</scope>
    <source>
        <strain evidence="3">NLD-2019</strain>
        <tissue evidence="3">Leaf</tissue>
    </source>
</reference>
<dbReference type="InterPro" id="IPR036400">
    <property type="entry name" value="Cyt_B5-like_heme/steroid_sf"/>
</dbReference>
<protein>
    <recommendedName>
        <fullName evidence="2">Cytochrome b5 heme-binding domain-containing protein</fullName>
    </recommendedName>
</protein>
<dbReference type="GO" id="GO:0016020">
    <property type="term" value="C:membrane"/>
    <property type="evidence" value="ECO:0007669"/>
    <property type="project" value="TreeGrafter"/>
</dbReference>